<dbReference type="EMBL" id="FOXU01000004">
    <property type="protein sequence ID" value="SFQ53229.1"/>
    <property type="molecule type" value="Genomic_DNA"/>
</dbReference>
<evidence type="ECO:0000313" key="7">
    <source>
        <dbReference type="EMBL" id="SFQ53229.1"/>
    </source>
</evidence>
<dbReference type="InterPro" id="IPR050922">
    <property type="entry name" value="LytR/CpsA/Psr_CW_biosynth"/>
</dbReference>
<dbReference type="AlphaFoldDB" id="A0A1I5Z9S7"/>
<dbReference type="InterPro" id="IPR004474">
    <property type="entry name" value="LytR_CpsA_psr"/>
</dbReference>
<dbReference type="Proteomes" id="UP000198734">
    <property type="component" value="Unassembled WGS sequence"/>
</dbReference>
<evidence type="ECO:0000256" key="3">
    <source>
        <dbReference type="ARBA" id="ARBA00022968"/>
    </source>
</evidence>
<keyword evidence="5" id="KW-0472">Membrane</keyword>
<sequence length="345" mass="38840">MATSRHTKRKKKTRRKLLYTVLVISMVLLSGVIVFATNLSLQTKNATSNMFEPLERDKENKAESKFDSAMAEDSAFTLMLTGIENQEGATYGRSDVIIVATINPKTEKISMVSIPRDTKVYIPDLGYEDKINHSYANGGINYTINAVEEFLDLEIDYYVSTDFQGFEDIVDTVGGIEVDVPFTFKAQLTESLKWKTYTEGPMELNGNEALAYVRMRKTDPQGDIGRNLRQKQVIQEIINQGTSLGNITKIDDMIKDVGKNVRTNIPSSDYFGLIKMYQNLKSSPFEQLQITGDDATIRGIYYFIPDEDSIETVSKQLKLNLDDFGQNAQSELNETKTANDLSFGE</sequence>
<reference evidence="8" key="1">
    <citation type="submission" date="2016-10" db="EMBL/GenBank/DDBJ databases">
        <authorList>
            <person name="Varghese N."/>
            <person name="Submissions S."/>
        </authorList>
    </citation>
    <scope>NUCLEOTIDE SEQUENCE [LARGE SCALE GENOMIC DNA]</scope>
    <source>
        <strain evidence="8">DSM 11706</strain>
    </source>
</reference>
<feature type="transmembrane region" description="Helical" evidence="5">
    <location>
        <begin position="21"/>
        <end position="41"/>
    </location>
</feature>
<protein>
    <submittedName>
        <fullName evidence="7">Transcriptional attenuator, LytR family</fullName>
    </submittedName>
</protein>
<name>A0A1I5Z9S7_9BACI</name>
<keyword evidence="8" id="KW-1185">Reference proteome</keyword>
<dbReference type="NCBIfam" id="TIGR00350">
    <property type="entry name" value="lytR_cpsA_psr"/>
    <property type="match status" value="1"/>
</dbReference>
<evidence type="ECO:0000256" key="1">
    <source>
        <dbReference type="ARBA" id="ARBA00006068"/>
    </source>
</evidence>
<keyword evidence="3" id="KW-0735">Signal-anchor</keyword>
<feature type="domain" description="Cell envelope-related transcriptional attenuator" evidence="6">
    <location>
        <begin position="93"/>
        <end position="240"/>
    </location>
</feature>
<comment type="similarity">
    <text evidence="1">Belongs to the LytR/CpsA/Psr (LCP) family.</text>
</comment>
<dbReference type="PANTHER" id="PTHR33392">
    <property type="entry name" value="POLYISOPRENYL-TEICHOIC ACID--PEPTIDOGLYCAN TEICHOIC ACID TRANSFERASE TAGU"/>
    <property type="match status" value="1"/>
</dbReference>
<dbReference type="RefSeq" id="WP_093537264.1">
    <property type="nucleotide sequence ID" value="NZ_FOXU01000004.1"/>
</dbReference>
<dbReference type="STRING" id="126156.SAMN05421670_2546"/>
<dbReference type="GO" id="GO:0071555">
    <property type="term" value="P:cell wall organization"/>
    <property type="evidence" value="ECO:0007669"/>
    <property type="project" value="UniProtKB-KW"/>
</dbReference>
<dbReference type="Pfam" id="PF03816">
    <property type="entry name" value="LytR_cpsA_psr"/>
    <property type="match status" value="1"/>
</dbReference>
<dbReference type="PANTHER" id="PTHR33392:SF10">
    <property type="entry name" value="POLYISOPRENYL-TEICHOIC ACID--PEPTIDOGLYCAN TEICHOIC ACID TRANSFERASE TAGV"/>
    <property type="match status" value="1"/>
</dbReference>
<evidence type="ECO:0000256" key="5">
    <source>
        <dbReference type="SAM" id="Phobius"/>
    </source>
</evidence>
<evidence type="ECO:0000313" key="8">
    <source>
        <dbReference type="Proteomes" id="UP000198734"/>
    </source>
</evidence>
<accession>A0A1I5Z9S7</accession>
<keyword evidence="4 5" id="KW-1133">Transmembrane helix</keyword>
<gene>
    <name evidence="7" type="ORF">SAMN05421670_2546</name>
</gene>
<evidence type="ECO:0000256" key="2">
    <source>
        <dbReference type="ARBA" id="ARBA00022692"/>
    </source>
</evidence>
<dbReference type="Gene3D" id="3.40.630.190">
    <property type="entry name" value="LCP protein"/>
    <property type="match status" value="1"/>
</dbReference>
<evidence type="ECO:0000259" key="6">
    <source>
        <dbReference type="Pfam" id="PF03816"/>
    </source>
</evidence>
<proteinExistence type="inferred from homology"/>
<dbReference type="OrthoDB" id="27330at2"/>
<evidence type="ECO:0000256" key="4">
    <source>
        <dbReference type="ARBA" id="ARBA00022989"/>
    </source>
</evidence>
<keyword evidence="2 5" id="KW-0812">Transmembrane</keyword>
<organism evidence="7 8">
    <name type="scientific">Psychrobacillus psychrotolerans</name>
    <dbReference type="NCBI Taxonomy" id="126156"/>
    <lineage>
        <taxon>Bacteria</taxon>
        <taxon>Bacillati</taxon>
        <taxon>Bacillota</taxon>
        <taxon>Bacilli</taxon>
        <taxon>Bacillales</taxon>
        <taxon>Bacillaceae</taxon>
        <taxon>Psychrobacillus</taxon>
    </lineage>
</organism>